<gene>
    <name evidence="1" type="ORF">MNBD_ALPHA07-1969</name>
</gene>
<feature type="non-terminal residue" evidence="1">
    <location>
        <position position="84"/>
    </location>
</feature>
<sequence>MRVFLILFLTLAACGRPLTPSEKAFVTQMHGDEINPDKIRVMSGALLGSVTYKRQKRPRLACRERIFPEPTEEIFTVSPAALVV</sequence>
<accession>A0A3B0RGC4</accession>
<reference evidence="1" key="1">
    <citation type="submission" date="2018-06" db="EMBL/GenBank/DDBJ databases">
        <authorList>
            <person name="Zhirakovskaya E."/>
        </authorList>
    </citation>
    <scope>NUCLEOTIDE SEQUENCE</scope>
</reference>
<proteinExistence type="predicted"/>
<organism evidence="1">
    <name type="scientific">hydrothermal vent metagenome</name>
    <dbReference type="NCBI Taxonomy" id="652676"/>
    <lineage>
        <taxon>unclassified sequences</taxon>
        <taxon>metagenomes</taxon>
        <taxon>ecological metagenomes</taxon>
    </lineage>
</organism>
<evidence type="ECO:0000313" key="1">
    <source>
        <dbReference type="EMBL" id="VAV92030.1"/>
    </source>
</evidence>
<dbReference type="AlphaFoldDB" id="A0A3B0RGC4"/>
<dbReference type="EMBL" id="UOEG01000084">
    <property type="protein sequence ID" value="VAV92030.1"/>
    <property type="molecule type" value="Genomic_DNA"/>
</dbReference>
<name>A0A3B0RGC4_9ZZZZ</name>
<protein>
    <submittedName>
        <fullName evidence="1">Uncharacterized protein</fullName>
    </submittedName>
</protein>